<dbReference type="Proteomes" id="UP001364617">
    <property type="component" value="Unassembled WGS sequence"/>
</dbReference>
<gene>
    <name evidence="1" type="ORF">R3I93_019347</name>
</gene>
<keyword evidence="2" id="KW-1185">Reference proteome</keyword>
<dbReference type="EMBL" id="JAYKXH010000021">
    <property type="protein sequence ID" value="KAK7129675.1"/>
    <property type="molecule type" value="Genomic_DNA"/>
</dbReference>
<proteinExistence type="predicted"/>
<dbReference type="AlphaFoldDB" id="A0AAN9CA28"/>
<reference evidence="1 2" key="1">
    <citation type="submission" date="2024-02" db="EMBL/GenBank/DDBJ databases">
        <title>Chromosome-level genome assembly of the Eurasian Minnow (Phoxinus phoxinus).</title>
        <authorList>
            <person name="Oriowo T.O."/>
            <person name="Martin S."/>
            <person name="Stange M."/>
            <person name="Chrysostomakis Y."/>
            <person name="Brown T."/>
            <person name="Winkler S."/>
            <person name="Kukowka S."/>
            <person name="Myers E.W."/>
            <person name="Bohne A."/>
        </authorList>
    </citation>
    <scope>NUCLEOTIDE SEQUENCE [LARGE SCALE GENOMIC DNA]</scope>
    <source>
        <strain evidence="1">ZFMK-TIS-60720</strain>
        <tissue evidence="1">Whole Organism</tissue>
    </source>
</reference>
<name>A0AAN9CA28_9TELE</name>
<organism evidence="1 2">
    <name type="scientific">Phoxinus phoxinus</name>
    <name type="common">Eurasian minnow</name>
    <dbReference type="NCBI Taxonomy" id="58324"/>
    <lineage>
        <taxon>Eukaryota</taxon>
        <taxon>Metazoa</taxon>
        <taxon>Chordata</taxon>
        <taxon>Craniata</taxon>
        <taxon>Vertebrata</taxon>
        <taxon>Euteleostomi</taxon>
        <taxon>Actinopterygii</taxon>
        <taxon>Neopterygii</taxon>
        <taxon>Teleostei</taxon>
        <taxon>Ostariophysi</taxon>
        <taxon>Cypriniformes</taxon>
        <taxon>Leuciscidae</taxon>
        <taxon>Phoxininae</taxon>
        <taxon>Phoxinus</taxon>
    </lineage>
</organism>
<evidence type="ECO:0000313" key="1">
    <source>
        <dbReference type="EMBL" id="KAK7129675.1"/>
    </source>
</evidence>
<evidence type="ECO:0000313" key="2">
    <source>
        <dbReference type="Proteomes" id="UP001364617"/>
    </source>
</evidence>
<sequence>MHKRAGEDESCSADKAIAACRNPATPALIYDRLSQTPYQIHPLPFPSAEMPTFEPIARLRIRTRDVVWFFTLNLRTQLMPLSSTLMFPALPLSRNIKKSG</sequence>
<comment type="caution">
    <text evidence="1">The sequence shown here is derived from an EMBL/GenBank/DDBJ whole genome shotgun (WGS) entry which is preliminary data.</text>
</comment>
<accession>A0AAN9CA28</accession>
<protein>
    <submittedName>
        <fullName evidence="1">Uncharacterized protein</fullName>
    </submittedName>
</protein>